<proteinExistence type="predicted"/>
<gene>
    <name evidence="2" type="ORF">SAMN04487905_12040</name>
</gene>
<reference evidence="3" key="1">
    <citation type="submission" date="2016-10" db="EMBL/GenBank/DDBJ databases">
        <authorList>
            <person name="Varghese N."/>
            <person name="Submissions S."/>
        </authorList>
    </citation>
    <scope>NUCLEOTIDE SEQUENCE [LARGE SCALE GENOMIC DNA]</scope>
    <source>
        <strain evidence="3">DSM 46732</strain>
    </source>
</reference>
<evidence type="ECO:0008006" key="4">
    <source>
        <dbReference type="Google" id="ProtNLM"/>
    </source>
</evidence>
<evidence type="ECO:0000313" key="3">
    <source>
        <dbReference type="Proteomes" id="UP000199497"/>
    </source>
</evidence>
<dbReference type="STRING" id="405564.SAMN04487905_12040"/>
<dbReference type="InterPro" id="IPR011990">
    <property type="entry name" value="TPR-like_helical_dom_sf"/>
</dbReference>
<dbReference type="EMBL" id="FNJR01000020">
    <property type="protein sequence ID" value="SDP96467.1"/>
    <property type="molecule type" value="Genomic_DNA"/>
</dbReference>
<sequence>MPLPSNDHLHERLAAWFPLLPRPRPACRALTERVDEINHLAHIAAHGPPEQRITTAAEACNKAALILSDCGLPDRAHQLCRRQFDLFHAHRPLAPTTAKLALQPLVNLGRLHIRTGQANRAHQLFTHAYQALRTRTATTIDGRNIDLTDLTDDHSAARGDLARFLWTVLLADGTRALTRAGRWNDALEHLERHKGIGDRMLDGRQVAILTRIINDDHEHALDLLAHSSTPETWEQAVASYLTTLCLTTAERETQPADTEMVERYLALPHQSTPPVFRCRLGLCVLDLTNHTPHTPITTDITRQAIAAADAYAAHDVLTHPACAQNMSDTDQHALTHIITTAGLHHGEEAPAEPLTELTDAIAASETSLAHALTRPQSAHDQPRRNYPSTTAPQPPGELGDDLAGPGDTTEAAPRGIPRY</sequence>
<dbReference type="Gene3D" id="1.25.40.10">
    <property type="entry name" value="Tetratricopeptide repeat domain"/>
    <property type="match status" value="1"/>
</dbReference>
<evidence type="ECO:0000313" key="2">
    <source>
        <dbReference type="EMBL" id="SDP96467.1"/>
    </source>
</evidence>
<accession>A0A1H0X0K6</accession>
<protein>
    <recommendedName>
        <fullName evidence="4">Tetratricopeptide repeat-containing protein</fullName>
    </recommendedName>
</protein>
<organism evidence="2 3">
    <name type="scientific">Actinopolyspora xinjiangensis</name>
    <dbReference type="NCBI Taxonomy" id="405564"/>
    <lineage>
        <taxon>Bacteria</taxon>
        <taxon>Bacillati</taxon>
        <taxon>Actinomycetota</taxon>
        <taxon>Actinomycetes</taxon>
        <taxon>Actinopolysporales</taxon>
        <taxon>Actinopolysporaceae</taxon>
        <taxon>Actinopolyspora</taxon>
    </lineage>
</organism>
<dbReference type="AlphaFoldDB" id="A0A1H0X0K6"/>
<keyword evidence="3" id="KW-1185">Reference proteome</keyword>
<evidence type="ECO:0000256" key="1">
    <source>
        <dbReference type="SAM" id="MobiDB-lite"/>
    </source>
</evidence>
<name>A0A1H0X0K6_9ACTN</name>
<feature type="region of interest" description="Disordered" evidence="1">
    <location>
        <begin position="370"/>
        <end position="419"/>
    </location>
</feature>
<dbReference type="RefSeq" id="WP_211481553.1">
    <property type="nucleotide sequence ID" value="NZ_FNJR01000020.1"/>
</dbReference>
<dbReference type="Proteomes" id="UP000199497">
    <property type="component" value="Unassembled WGS sequence"/>
</dbReference>